<dbReference type="OrthoDB" id="1433426at2"/>
<accession>A0A5J4J4C4</accession>
<evidence type="ECO:0000256" key="1">
    <source>
        <dbReference type="SAM" id="SignalP"/>
    </source>
</evidence>
<keyword evidence="3" id="KW-1185">Reference proteome</keyword>
<dbReference type="EMBL" id="BKCG01000010">
    <property type="protein sequence ID" value="GER60743.1"/>
    <property type="molecule type" value="Genomic_DNA"/>
</dbReference>
<organism evidence="2 3">
    <name type="scientific">Patiriisocius marinus</name>
    <dbReference type="NCBI Taxonomy" id="1397112"/>
    <lineage>
        <taxon>Bacteria</taxon>
        <taxon>Pseudomonadati</taxon>
        <taxon>Bacteroidota</taxon>
        <taxon>Flavobacteriia</taxon>
        <taxon>Flavobacteriales</taxon>
        <taxon>Flavobacteriaceae</taxon>
        <taxon>Patiriisocius</taxon>
    </lineage>
</organism>
<sequence>MKNINKFLSLAFVAVLASATFTSCEDEDKARVIELGNGGFVKFVTAPVFEAGADPATASFDSAVEDPNETAALYEITVRGDFAGATLDTLAFRSTTTFPFDIGFTASDMASLFGVDASTFAEDDSFEFFGKVTTVDGVVYDGSTSAFISPTPTDPEADGYLDPSDPDFVPEPGQWNMQNSDGVLVGVPGLLAAYNWEVTFEDPAE</sequence>
<feature type="signal peptide" evidence="1">
    <location>
        <begin position="1"/>
        <end position="25"/>
    </location>
</feature>
<protein>
    <submittedName>
        <fullName evidence="2">Uncharacterized protein</fullName>
    </submittedName>
</protein>
<dbReference type="Proteomes" id="UP000326509">
    <property type="component" value="Unassembled WGS sequence"/>
</dbReference>
<gene>
    <name evidence="2" type="ORF">ULMA_28510</name>
</gene>
<evidence type="ECO:0000313" key="3">
    <source>
        <dbReference type="Proteomes" id="UP000326509"/>
    </source>
</evidence>
<dbReference type="PROSITE" id="PS51257">
    <property type="entry name" value="PROKAR_LIPOPROTEIN"/>
    <property type="match status" value="1"/>
</dbReference>
<keyword evidence="1" id="KW-0732">Signal</keyword>
<dbReference type="AlphaFoldDB" id="A0A5J4J4C4"/>
<feature type="chain" id="PRO_5023822489" evidence="1">
    <location>
        <begin position="26"/>
        <end position="205"/>
    </location>
</feature>
<name>A0A5J4J4C4_9FLAO</name>
<comment type="caution">
    <text evidence="2">The sequence shown here is derived from an EMBL/GenBank/DDBJ whole genome shotgun (WGS) entry which is preliminary data.</text>
</comment>
<dbReference type="RefSeq" id="WP_151675173.1">
    <property type="nucleotide sequence ID" value="NZ_BKCG01000010.1"/>
</dbReference>
<proteinExistence type="predicted"/>
<reference evidence="2 3" key="1">
    <citation type="submission" date="2019-08" db="EMBL/GenBank/DDBJ databases">
        <title>Draft genome sequence of Ulvibacter marinus type strain NBRC 109484.</title>
        <authorList>
            <person name="Kawano K."/>
            <person name="Ushijima N."/>
            <person name="Kihara M."/>
            <person name="Itoh H."/>
        </authorList>
    </citation>
    <scope>NUCLEOTIDE SEQUENCE [LARGE SCALE GENOMIC DNA]</scope>
    <source>
        <strain evidence="2 3">NBRC 109484</strain>
    </source>
</reference>
<evidence type="ECO:0000313" key="2">
    <source>
        <dbReference type="EMBL" id="GER60743.1"/>
    </source>
</evidence>